<dbReference type="GO" id="GO:0006952">
    <property type="term" value="P:defense response"/>
    <property type="evidence" value="ECO:0007669"/>
    <property type="project" value="InterPro"/>
</dbReference>
<evidence type="ECO:0000313" key="7">
    <source>
        <dbReference type="Proteomes" id="UP000198287"/>
    </source>
</evidence>
<evidence type="ECO:0000256" key="4">
    <source>
        <dbReference type="ARBA" id="ARBA00023157"/>
    </source>
</evidence>
<gene>
    <name evidence="6" type="ORF">Fcan01_28413</name>
</gene>
<comment type="subcellular location">
    <subcellularLocation>
        <location evidence="1">Secreted</location>
    </subcellularLocation>
</comment>
<dbReference type="OMA" id="DNWSRCT"/>
<evidence type="ECO:0000256" key="5">
    <source>
        <dbReference type="SAM" id="SignalP"/>
    </source>
</evidence>
<proteinExistence type="inferred from homology"/>
<evidence type="ECO:0000313" key="6">
    <source>
        <dbReference type="EMBL" id="OXA36816.1"/>
    </source>
</evidence>
<dbReference type="AlphaFoldDB" id="A0A226CXP5"/>
<comment type="similarity">
    <text evidence="2">Belongs to the macin family.</text>
</comment>
<keyword evidence="4" id="KW-1015">Disulfide bond</keyword>
<dbReference type="GO" id="GO:0005576">
    <property type="term" value="C:extracellular region"/>
    <property type="evidence" value="ECO:0007669"/>
    <property type="project" value="UniProtKB-SubCell"/>
</dbReference>
<reference evidence="6 7" key="1">
    <citation type="submission" date="2015-12" db="EMBL/GenBank/DDBJ databases">
        <title>The genome of Folsomia candida.</title>
        <authorList>
            <person name="Faddeeva A."/>
            <person name="Derks M.F."/>
            <person name="Anvar Y."/>
            <person name="Smit S."/>
            <person name="Van Straalen N."/>
            <person name="Roelofs D."/>
        </authorList>
    </citation>
    <scope>NUCLEOTIDE SEQUENCE [LARGE SCALE GENOMIC DNA]</scope>
    <source>
        <strain evidence="6 7">VU population</strain>
        <tissue evidence="6">Whole body</tissue>
    </source>
</reference>
<dbReference type="Gene3D" id="3.30.30.100">
    <property type="match status" value="1"/>
</dbReference>
<evidence type="ECO:0000256" key="3">
    <source>
        <dbReference type="ARBA" id="ARBA00022525"/>
    </source>
</evidence>
<keyword evidence="5" id="KW-0732">Signal</keyword>
<feature type="chain" id="PRO_5012804807" evidence="5">
    <location>
        <begin position="26"/>
        <end position="101"/>
    </location>
</feature>
<evidence type="ECO:0000256" key="1">
    <source>
        <dbReference type="ARBA" id="ARBA00004613"/>
    </source>
</evidence>
<dbReference type="OrthoDB" id="9988549at2759"/>
<dbReference type="EMBL" id="LNIX01000071">
    <property type="protein sequence ID" value="OXA36816.1"/>
    <property type="molecule type" value="Genomic_DNA"/>
</dbReference>
<protein>
    <submittedName>
        <fullName evidence="6">Hydramacin-1</fullName>
    </submittedName>
</protein>
<dbReference type="InterPro" id="IPR038456">
    <property type="entry name" value="Macin_sf"/>
</dbReference>
<accession>A0A226CXP5</accession>
<dbReference type="Proteomes" id="UP000198287">
    <property type="component" value="Unassembled WGS sequence"/>
</dbReference>
<dbReference type="Pfam" id="PF14865">
    <property type="entry name" value="Macin"/>
    <property type="match status" value="1"/>
</dbReference>
<organism evidence="6 7">
    <name type="scientific">Folsomia candida</name>
    <name type="common">Springtail</name>
    <dbReference type="NCBI Taxonomy" id="158441"/>
    <lineage>
        <taxon>Eukaryota</taxon>
        <taxon>Metazoa</taxon>
        <taxon>Ecdysozoa</taxon>
        <taxon>Arthropoda</taxon>
        <taxon>Hexapoda</taxon>
        <taxon>Collembola</taxon>
        <taxon>Entomobryomorpha</taxon>
        <taxon>Isotomoidea</taxon>
        <taxon>Isotomidae</taxon>
        <taxon>Proisotominae</taxon>
        <taxon>Folsomia</taxon>
    </lineage>
</organism>
<evidence type="ECO:0000256" key="2">
    <source>
        <dbReference type="ARBA" id="ARBA00010366"/>
    </source>
</evidence>
<feature type="signal peptide" evidence="5">
    <location>
        <begin position="1"/>
        <end position="25"/>
    </location>
</feature>
<comment type="caution">
    <text evidence="6">The sequence shown here is derived from an EMBL/GenBank/DDBJ whole genome shotgun (WGS) entry which is preliminary data.</text>
</comment>
<name>A0A226CXP5_FOLCA</name>
<dbReference type="InterPro" id="IPR029230">
    <property type="entry name" value="Macin"/>
</dbReference>
<keyword evidence="3" id="KW-0964">Secreted</keyword>
<sequence length="101" mass="10791">MNRTTFRVTLIILAFGVIFPNLTESASCYEAWSRCTGWSSGATGILWKTCAGRCQQCQGRASGSCVPVKGDCGARSQCQCSGRNVPKSTNPLDIATCFMGL</sequence>
<keyword evidence="7" id="KW-1185">Reference proteome</keyword>